<keyword evidence="4 7" id="KW-0812">Transmembrane</keyword>
<dbReference type="FunFam" id="1.20.1510.10:FF:000006">
    <property type="entry name" value="Divalent cation efflux transporter"/>
    <property type="match status" value="1"/>
</dbReference>
<feature type="transmembrane region" description="Helical" evidence="7">
    <location>
        <begin position="53"/>
        <end position="75"/>
    </location>
</feature>
<dbReference type="EMBL" id="QJJK01000017">
    <property type="protein sequence ID" value="PXW52146.1"/>
    <property type="molecule type" value="Genomic_DNA"/>
</dbReference>
<evidence type="ECO:0000256" key="4">
    <source>
        <dbReference type="ARBA" id="ARBA00022692"/>
    </source>
</evidence>
<dbReference type="InterPro" id="IPR050291">
    <property type="entry name" value="CDF_Transporter"/>
</dbReference>
<feature type="transmembrane region" description="Helical" evidence="7">
    <location>
        <begin position="197"/>
        <end position="214"/>
    </location>
</feature>
<feature type="transmembrane region" description="Helical" evidence="7">
    <location>
        <begin position="96"/>
        <end position="114"/>
    </location>
</feature>
<feature type="transmembrane region" description="Helical" evidence="7">
    <location>
        <begin position="27"/>
        <end position="47"/>
    </location>
</feature>
<dbReference type="Gene3D" id="1.20.1510.10">
    <property type="entry name" value="Cation efflux protein transmembrane domain"/>
    <property type="match status" value="1"/>
</dbReference>
<organism evidence="10 11">
    <name type="scientific">Chelatococcus asaccharovorans</name>
    <dbReference type="NCBI Taxonomy" id="28210"/>
    <lineage>
        <taxon>Bacteria</taxon>
        <taxon>Pseudomonadati</taxon>
        <taxon>Pseudomonadota</taxon>
        <taxon>Alphaproteobacteria</taxon>
        <taxon>Hyphomicrobiales</taxon>
        <taxon>Chelatococcaceae</taxon>
        <taxon>Chelatococcus</taxon>
    </lineage>
</organism>
<evidence type="ECO:0000259" key="9">
    <source>
        <dbReference type="Pfam" id="PF16916"/>
    </source>
</evidence>
<evidence type="ECO:0000313" key="11">
    <source>
        <dbReference type="Proteomes" id="UP000248021"/>
    </source>
</evidence>
<reference evidence="10 11" key="1">
    <citation type="submission" date="2018-05" db="EMBL/GenBank/DDBJ databases">
        <title>Genomic Encyclopedia of Type Strains, Phase IV (KMG-IV): sequencing the most valuable type-strain genomes for metagenomic binning, comparative biology and taxonomic classification.</title>
        <authorList>
            <person name="Goeker M."/>
        </authorList>
    </citation>
    <scope>NUCLEOTIDE SEQUENCE [LARGE SCALE GENOMIC DNA]</scope>
    <source>
        <strain evidence="10 11">DSM 6462</strain>
    </source>
</reference>
<sequence>MNRATGTPPSVDTTARISITERRKERVALVSIFVSALLTIAKGFAGFTTGSLALISDAANSLLDIAATTMTWLAIRAAHKPADDEHHYGHGKFESLSALIETAFLFLLSGAVAYEGIRRLASGQTAFLFSWVAVAVLVGSILVDGWRWWTLRKVAAETNSEALAADALHFSSDLINSIFVLIAIGAAQLGFPQADPIIAIGVSVFIAIAAFRLARRTINTLLDTAPKGLGDSITLEVEALPGVVGVDHVRVRPAGGHVIGEVGVRVSRTLPLEGVQMLKDRVREALMQEHPGSFFTVTTNPVQLDDETVMERVMLIAARLRVPLHHVTVQRLARRLSVSFDLEVDQRLTLGEAHKIASRVELAIRDELGPDVEVESHIEPLVPQLDGREADAATVARVALALAEQATASAVISEVHSVRVRETPAGLVVNYHCRANGELNVAEVHEQVDLLERLVRAGHPEICRVVGHAEPLAAEPLRLTSAHPN</sequence>
<evidence type="ECO:0000313" key="10">
    <source>
        <dbReference type="EMBL" id="PXW52146.1"/>
    </source>
</evidence>
<evidence type="ECO:0000256" key="2">
    <source>
        <dbReference type="ARBA" id="ARBA00008114"/>
    </source>
</evidence>
<dbReference type="SUPFAM" id="SSF160240">
    <property type="entry name" value="Cation efflux protein cytoplasmic domain-like"/>
    <property type="match status" value="3"/>
</dbReference>
<dbReference type="Pfam" id="PF16916">
    <property type="entry name" value="ZT_dimer"/>
    <property type="match status" value="3"/>
</dbReference>
<dbReference type="GO" id="GO:0015093">
    <property type="term" value="F:ferrous iron transmembrane transporter activity"/>
    <property type="evidence" value="ECO:0007669"/>
    <property type="project" value="TreeGrafter"/>
</dbReference>
<evidence type="ECO:0000256" key="6">
    <source>
        <dbReference type="ARBA" id="ARBA00023136"/>
    </source>
</evidence>
<protein>
    <submittedName>
        <fullName evidence="10">Cation diffusion facilitator family transporter</fullName>
    </submittedName>
</protein>
<dbReference type="NCBIfam" id="TIGR01297">
    <property type="entry name" value="CDF"/>
    <property type="match status" value="1"/>
</dbReference>
<dbReference type="OrthoDB" id="9806522at2"/>
<comment type="subcellular location">
    <subcellularLocation>
        <location evidence="1">Membrane</location>
        <topology evidence="1">Multi-pass membrane protein</topology>
    </subcellularLocation>
</comment>
<dbReference type="SUPFAM" id="SSF161111">
    <property type="entry name" value="Cation efflux protein transmembrane domain-like"/>
    <property type="match status" value="1"/>
</dbReference>
<dbReference type="InterPro" id="IPR036837">
    <property type="entry name" value="Cation_efflux_CTD_sf"/>
</dbReference>
<dbReference type="InterPro" id="IPR027470">
    <property type="entry name" value="Cation_efflux_CTD"/>
</dbReference>
<dbReference type="Gene3D" id="3.30.70.1350">
    <property type="entry name" value="Cation efflux protein, cytoplasmic domain"/>
    <property type="match status" value="3"/>
</dbReference>
<evidence type="ECO:0000256" key="3">
    <source>
        <dbReference type="ARBA" id="ARBA00022448"/>
    </source>
</evidence>
<dbReference type="GO" id="GO:0015086">
    <property type="term" value="F:cadmium ion transmembrane transporter activity"/>
    <property type="evidence" value="ECO:0007669"/>
    <property type="project" value="TreeGrafter"/>
</dbReference>
<keyword evidence="11" id="KW-1185">Reference proteome</keyword>
<evidence type="ECO:0000256" key="5">
    <source>
        <dbReference type="ARBA" id="ARBA00022989"/>
    </source>
</evidence>
<dbReference type="GO" id="GO:0005886">
    <property type="term" value="C:plasma membrane"/>
    <property type="evidence" value="ECO:0007669"/>
    <property type="project" value="TreeGrafter"/>
</dbReference>
<comment type="caution">
    <text evidence="10">The sequence shown here is derived from an EMBL/GenBank/DDBJ whole genome shotgun (WGS) entry which is preliminary data.</text>
</comment>
<feature type="domain" description="Cation efflux protein cytoplasmic" evidence="9">
    <location>
        <begin position="324"/>
        <end position="380"/>
    </location>
</feature>
<dbReference type="InterPro" id="IPR058533">
    <property type="entry name" value="Cation_efflux_TM"/>
</dbReference>
<evidence type="ECO:0000259" key="8">
    <source>
        <dbReference type="Pfam" id="PF01545"/>
    </source>
</evidence>
<feature type="transmembrane region" description="Helical" evidence="7">
    <location>
        <begin position="126"/>
        <end position="143"/>
    </location>
</feature>
<feature type="domain" description="Cation efflux protein cytoplasmic" evidence="9">
    <location>
        <begin position="412"/>
        <end position="471"/>
    </location>
</feature>
<comment type="similarity">
    <text evidence="2">Belongs to the cation diffusion facilitator (CDF) transporter (TC 2.A.4) family.</text>
</comment>
<name>A0A2V3TU53_9HYPH</name>
<dbReference type="RefSeq" id="WP_110378051.1">
    <property type="nucleotide sequence ID" value="NZ_JAHBRY010000001.1"/>
</dbReference>
<keyword evidence="6 7" id="KW-0472">Membrane</keyword>
<dbReference type="PANTHER" id="PTHR43840:SF15">
    <property type="entry name" value="MITOCHONDRIAL METAL TRANSPORTER 1-RELATED"/>
    <property type="match status" value="1"/>
</dbReference>
<gene>
    <name evidence="10" type="ORF">C7450_1177</name>
</gene>
<dbReference type="PANTHER" id="PTHR43840">
    <property type="entry name" value="MITOCHONDRIAL METAL TRANSPORTER 1-RELATED"/>
    <property type="match status" value="1"/>
</dbReference>
<dbReference type="AlphaFoldDB" id="A0A2V3TU53"/>
<accession>A0A2V3TU53</accession>
<dbReference type="InterPro" id="IPR002524">
    <property type="entry name" value="Cation_efflux"/>
</dbReference>
<feature type="transmembrane region" description="Helical" evidence="7">
    <location>
        <begin position="174"/>
        <end position="191"/>
    </location>
</feature>
<dbReference type="GO" id="GO:0015341">
    <property type="term" value="F:zinc efflux antiporter activity"/>
    <property type="evidence" value="ECO:0007669"/>
    <property type="project" value="TreeGrafter"/>
</dbReference>
<evidence type="ECO:0000256" key="7">
    <source>
        <dbReference type="SAM" id="Phobius"/>
    </source>
</evidence>
<evidence type="ECO:0000256" key="1">
    <source>
        <dbReference type="ARBA" id="ARBA00004141"/>
    </source>
</evidence>
<dbReference type="InterPro" id="IPR027469">
    <property type="entry name" value="Cation_efflux_TMD_sf"/>
</dbReference>
<keyword evidence="3" id="KW-0813">Transport</keyword>
<proteinExistence type="inferred from homology"/>
<keyword evidence="5 7" id="KW-1133">Transmembrane helix</keyword>
<dbReference type="Pfam" id="PF01545">
    <property type="entry name" value="Cation_efflux"/>
    <property type="match status" value="1"/>
</dbReference>
<feature type="domain" description="Cation efflux protein transmembrane" evidence="8">
    <location>
        <begin position="29"/>
        <end position="222"/>
    </location>
</feature>
<dbReference type="GO" id="GO:0006882">
    <property type="term" value="P:intracellular zinc ion homeostasis"/>
    <property type="evidence" value="ECO:0007669"/>
    <property type="project" value="TreeGrafter"/>
</dbReference>
<dbReference type="Proteomes" id="UP000248021">
    <property type="component" value="Unassembled WGS sequence"/>
</dbReference>
<feature type="domain" description="Cation efflux protein cytoplasmic" evidence="9">
    <location>
        <begin position="232"/>
        <end position="301"/>
    </location>
</feature>